<sequence>MSTGSSASAPATPRRILIIAGFAGSLLNFRGPLLRALKARGHEVHAVAPGLGAGSPEAVELRAMGITPHDVPMNRTGLSPRGDLKLLFTLARLMRGLRPDVVMGYTVKPVIWGLLAGWLARVPRRIALITGLGLAFNEEGGTKQRLLKALVSGLYRTALRRADVVIFQNQDDLALFRQAGILGPGTQTRVVNGSGVDMTHFARVPVPDGPMSFVLVGRMIASKGVRDFAEAARVARQSHPHAAFHLVGGLDSNPNSVSEAEIGAWQADGILTWHGQIADVRPLMRQSHVVVLPSYYREGVPRSLLEALALGRPVITTDMPGCRETIDNGRNGVLVPPRNPIALAHAMQTLLSLPRETVLEMSEASHQLAQQRFDVAKVNRRMIATIEGNHP</sequence>
<dbReference type="Gene3D" id="3.40.50.2000">
    <property type="entry name" value="Glycogen Phosphorylase B"/>
    <property type="match status" value="2"/>
</dbReference>
<organism evidence="2 3">
    <name type="scientific">Tropicimonas omnivorans</name>
    <dbReference type="NCBI Taxonomy" id="3075590"/>
    <lineage>
        <taxon>Bacteria</taxon>
        <taxon>Pseudomonadati</taxon>
        <taxon>Pseudomonadota</taxon>
        <taxon>Alphaproteobacteria</taxon>
        <taxon>Rhodobacterales</taxon>
        <taxon>Roseobacteraceae</taxon>
        <taxon>Tropicimonas</taxon>
    </lineage>
</organism>
<name>A0ABU3DLY2_9RHOB</name>
<evidence type="ECO:0000259" key="1">
    <source>
        <dbReference type="Pfam" id="PF13579"/>
    </source>
</evidence>
<dbReference type="Proteomes" id="UP001265259">
    <property type="component" value="Unassembled WGS sequence"/>
</dbReference>
<dbReference type="InterPro" id="IPR028098">
    <property type="entry name" value="Glyco_trans_4-like_N"/>
</dbReference>
<reference evidence="2 3" key="1">
    <citation type="submission" date="2023-09" db="EMBL/GenBank/DDBJ databases">
        <authorList>
            <person name="Rey-Velasco X."/>
        </authorList>
    </citation>
    <scope>NUCLEOTIDE SEQUENCE [LARGE SCALE GENOMIC DNA]</scope>
    <source>
        <strain evidence="2 3">F158</strain>
    </source>
</reference>
<accession>A0ABU3DLY2</accession>
<comment type="caution">
    <text evidence="2">The sequence shown here is derived from an EMBL/GenBank/DDBJ whole genome shotgun (WGS) entry which is preliminary data.</text>
</comment>
<dbReference type="EMBL" id="JAVRHL010000006">
    <property type="protein sequence ID" value="MDT0684524.1"/>
    <property type="molecule type" value="Genomic_DNA"/>
</dbReference>
<dbReference type="Pfam" id="PF13579">
    <property type="entry name" value="Glyco_trans_4_4"/>
    <property type="match status" value="1"/>
</dbReference>
<dbReference type="PANTHER" id="PTHR12526:SF638">
    <property type="entry name" value="SPORE COAT PROTEIN SA"/>
    <property type="match status" value="1"/>
</dbReference>
<dbReference type="CDD" id="cd03808">
    <property type="entry name" value="GT4_CapM-like"/>
    <property type="match status" value="1"/>
</dbReference>
<evidence type="ECO:0000313" key="2">
    <source>
        <dbReference type="EMBL" id="MDT0684524.1"/>
    </source>
</evidence>
<evidence type="ECO:0000313" key="3">
    <source>
        <dbReference type="Proteomes" id="UP001265259"/>
    </source>
</evidence>
<gene>
    <name evidence="2" type="ORF">RM543_17770</name>
</gene>
<proteinExistence type="predicted"/>
<feature type="domain" description="Glycosyltransferase subfamily 4-like N-terminal" evidence="1">
    <location>
        <begin position="33"/>
        <end position="191"/>
    </location>
</feature>
<keyword evidence="3" id="KW-1185">Reference proteome</keyword>
<protein>
    <submittedName>
        <fullName evidence="2">Glycosyltransferase family 4 protein</fullName>
    </submittedName>
</protein>
<dbReference type="Pfam" id="PF13692">
    <property type="entry name" value="Glyco_trans_1_4"/>
    <property type="match status" value="1"/>
</dbReference>
<dbReference type="PANTHER" id="PTHR12526">
    <property type="entry name" value="GLYCOSYLTRANSFERASE"/>
    <property type="match status" value="1"/>
</dbReference>
<dbReference type="RefSeq" id="WP_311694122.1">
    <property type="nucleotide sequence ID" value="NZ_JAVRHL010000006.1"/>
</dbReference>
<dbReference type="SUPFAM" id="SSF53756">
    <property type="entry name" value="UDP-Glycosyltransferase/glycogen phosphorylase"/>
    <property type="match status" value="1"/>
</dbReference>